<dbReference type="InterPro" id="IPR054828">
    <property type="entry name" value="Vit_B12_bind_prot"/>
</dbReference>
<reference evidence="5 6" key="1">
    <citation type="journal article" date="2019" name="Int. J. Syst. Evol. Microbiol.">
        <title>Undibacterium piscinae sp. nov., isolated from Korean shiner intestine.</title>
        <authorList>
            <person name="Lee S.Y."/>
            <person name="Kang W."/>
            <person name="Kim P.S."/>
            <person name="Kim H.S."/>
            <person name="Sung H."/>
            <person name="Shin N.R."/>
            <person name="Whon T.W."/>
            <person name="Yun J.H."/>
            <person name="Lee J.Y."/>
            <person name="Lee J.Y."/>
            <person name="Jung M.J."/>
            <person name="Jeong Y.S."/>
            <person name="Tak E.J."/>
            <person name="Han J.E."/>
            <person name="Hyun D.W."/>
            <person name="Kang M.S."/>
            <person name="Lee K.E."/>
            <person name="Lee B.H."/>
            <person name="Bae J.W."/>
        </authorList>
    </citation>
    <scope>NUCLEOTIDE SEQUENCE [LARGE SCALE GENOMIC DNA]</scope>
    <source>
        <strain evidence="5 6">S11R28</strain>
    </source>
</reference>
<evidence type="ECO:0000259" key="4">
    <source>
        <dbReference type="PROSITE" id="PS50983"/>
    </source>
</evidence>
<gene>
    <name evidence="5" type="ORF">EJG51_003970</name>
</gene>
<feature type="region of interest" description="Disordered" evidence="2">
    <location>
        <begin position="295"/>
        <end position="314"/>
    </location>
</feature>
<name>A0A6M4A1C7_9BURK</name>
<feature type="domain" description="Fe/B12 periplasmic-binding" evidence="4">
    <location>
        <begin position="42"/>
        <end position="291"/>
    </location>
</feature>
<evidence type="ECO:0000256" key="3">
    <source>
        <dbReference type="SAM" id="SignalP"/>
    </source>
</evidence>
<dbReference type="Proteomes" id="UP000274350">
    <property type="component" value="Chromosome"/>
</dbReference>
<dbReference type="Pfam" id="PF01497">
    <property type="entry name" value="Peripla_BP_2"/>
    <property type="match status" value="1"/>
</dbReference>
<keyword evidence="6" id="KW-1185">Reference proteome</keyword>
<evidence type="ECO:0000256" key="2">
    <source>
        <dbReference type="SAM" id="MobiDB-lite"/>
    </source>
</evidence>
<dbReference type="CDD" id="cd01144">
    <property type="entry name" value="BtuF"/>
    <property type="match status" value="1"/>
</dbReference>
<protein>
    <submittedName>
        <fullName evidence="5">Cobalamin-binding protein</fullName>
    </submittedName>
</protein>
<evidence type="ECO:0000313" key="5">
    <source>
        <dbReference type="EMBL" id="QJQ05152.1"/>
    </source>
</evidence>
<evidence type="ECO:0000313" key="6">
    <source>
        <dbReference type="Proteomes" id="UP000274350"/>
    </source>
</evidence>
<accession>A0A6M4A1C7</accession>
<dbReference type="Gene3D" id="3.40.50.1980">
    <property type="entry name" value="Nitrogenase molybdenum iron protein domain"/>
    <property type="match status" value="2"/>
</dbReference>
<dbReference type="OrthoDB" id="6495095at2"/>
<evidence type="ECO:0000256" key="1">
    <source>
        <dbReference type="ARBA" id="ARBA00022729"/>
    </source>
</evidence>
<feature type="signal peptide" evidence="3">
    <location>
        <begin position="1"/>
        <end position="22"/>
    </location>
</feature>
<dbReference type="PROSITE" id="PS50983">
    <property type="entry name" value="FE_B12_PBP"/>
    <property type="match status" value="1"/>
</dbReference>
<dbReference type="PANTHER" id="PTHR30535">
    <property type="entry name" value="VITAMIN B12-BINDING PROTEIN"/>
    <property type="match status" value="1"/>
</dbReference>
<organism evidence="5 6">
    <name type="scientific">Undibacterium piscinae</name>
    <dbReference type="NCBI Taxonomy" id="2495591"/>
    <lineage>
        <taxon>Bacteria</taxon>
        <taxon>Pseudomonadati</taxon>
        <taxon>Pseudomonadota</taxon>
        <taxon>Betaproteobacteria</taxon>
        <taxon>Burkholderiales</taxon>
        <taxon>Oxalobacteraceae</taxon>
        <taxon>Undibacterium</taxon>
    </lineage>
</organism>
<dbReference type="NCBIfam" id="NF038402">
    <property type="entry name" value="TroA_like"/>
    <property type="match status" value="1"/>
</dbReference>
<dbReference type="EMBL" id="CP051152">
    <property type="protein sequence ID" value="QJQ05152.1"/>
    <property type="molecule type" value="Genomic_DNA"/>
</dbReference>
<keyword evidence="1 3" id="KW-0732">Signal</keyword>
<dbReference type="AlphaFoldDB" id="A0A6M4A1C7"/>
<dbReference type="InterPro" id="IPR002491">
    <property type="entry name" value="ABC_transptr_periplasmic_BD"/>
</dbReference>
<dbReference type="PANTHER" id="PTHR30535:SF34">
    <property type="entry name" value="MOLYBDATE-BINDING PROTEIN MOLA"/>
    <property type="match status" value="1"/>
</dbReference>
<proteinExistence type="predicted"/>
<sequence>MKKTLCAVCVFAFSLLAQPGIAAISVKDDAGNTVTLQAPAKRIISLSPHVTELIFAAGAGDKIIGTVNYSDYPAAAKSIPRVGDNRQLDIERILSMKPDLLVVWMHGAFERQLEPLRQAGIPYFFSEPHTLDNIPENLIKLGSLFGTEVQAQAAAQEFRQKLGQLRTRYQGKSTVRTFYQVWGKPIYTLNDKSIVSDVIRTCGGENIFGRLAADAPSVSAEAVLLENPELIVSGDSKNQGVSGIVQWKTFSNMLAVKNNNLLAIDGDQLNRAGPRIVDGAKAVCEAMELARTRRVNNGTQAPAGKNDAMKVGAK</sequence>
<dbReference type="SUPFAM" id="SSF53807">
    <property type="entry name" value="Helical backbone' metal receptor"/>
    <property type="match status" value="1"/>
</dbReference>
<feature type="chain" id="PRO_5026787025" evidence="3">
    <location>
        <begin position="23"/>
        <end position="314"/>
    </location>
</feature>
<dbReference type="KEGG" id="upi:EJG51_003970"/>
<dbReference type="InterPro" id="IPR050902">
    <property type="entry name" value="ABC_Transporter_SBP"/>
</dbReference>